<gene>
    <name evidence="2" type="ORF">E6O51_05915</name>
</gene>
<evidence type="ECO:0000313" key="3">
    <source>
        <dbReference type="Proteomes" id="UP000307956"/>
    </source>
</evidence>
<protein>
    <submittedName>
        <fullName evidence="2">Acyl carrier protein</fullName>
    </submittedName>
</protein>
<evidence type="ECO:0000313" key="2">
    <source>
        <dbReference type="EMBL" id="THF62504.1"/>
    </source>
</evidence>
<proteinExistence type="predicted"/>
<accession>A0A4S4ASW9</accession>
<evidence type="ECO:0000259" key="1">
    <source>
        <dbReference type="PROSITE" id="PS50075"/>
    </source>
</evidence>
<dbReference type="Pfam" id="PF00550">
    <property type="entry name" value="PP-binding"/>
    <property type="match status" value="1"/>
</dbReference>
<dbReference type="RefSeq" id="WP_136384058.1">
    <property type="nucleotide sequence ID" value="NZ_SSOD01000004.1"/>
</dbReference>
<dbReference type="Gene3D" id="1.10.1200.10">
    <property type="entry name" value="ACP-like"/>
    <property type="match status" value="1"/>
</dbReference>
<dbReference type="AlphaFoldDB" id="A0A4S4ASW9"/>
<keyword evidence="3" id="KW-1185">Reference proteome</keyword>
<dbReference type="NCBIfam" id="NF003757">
    <property type="entry name" value="PRK05350.1"/>
    <property type="match status" value="1"/>
</dbReference>
<organism evidence="2 3">
    <name type="scientific">Pseudothauera rhizosphaerae</name>
    <dbReference type="NCBI Taxonomy" id="2565932"/>
    <lineage>
        <taxon>Bacteria</taxon>
        <taxon>Pseudomonadati</taxon>
        <taxon>Pseudomonadota</taxon>
        <taxon>Betaproteobacteria</taxon>
        <taxon>Rhodocyclales</taxon>
        <taxon>Zoogloeaceae</taxon>
        <taxon>Pseudothauera</taxon>
    </lineage>
</organism>
<reference evidence="2 3" key="1">
    <citation type="submission" date="2019-04" db="EMBL/GenBank/DDBJ databases">
        <title>Azoarcus rhizosphaerae sp. nov. isolated from rhizosphere of Ficus religiosa.</title>
        <authorList>
            <person name="Lin S.-Y."/>
            <person name="Hameed A."/>
            <person name="Hsu Y.-H."/>
            <person name="Young C.-C."/>
        </authorList>
    </citation>
    <scope>NUCLEOTIDE SEQUENCE [LARGE SCALE GENOMIC DNA]</scope>
    <source>
        <strain evidence="2 3">CC-YHH848</strain>
    </source>
</reference>
<dbReference type="EMBL" id="SSOD01000004">
    <property type="protein sequence ID" value="THF62504.1"/>
    <property type="molecule type" value="Genomic_DNA"/>
</dbReference>
<comment type="caution">
    <text evidence="2">The sequence shown here is derived from an EMBL/GenBank/DDBJ whole genome shotgun (WGS) entry which is preliminary data.</text>
</comment>
<feature type="domain" description="Carrier" evidence="1">
    <location>
        <begin position="2"/>
        <end position="80"/>
    </location>
</feature>
<dbReference type="SUPFAM" id="SSF47336">
    <property type="entry name" value="ACP-like"/>
    <property type="match status" value="1"/>
</dbReference>
<dbReference type="InterPro" id="IPR009081">
    <property type="entry name" value="PP-bd_ACP"/>
</dbReference>
<dbReference type="InterPro" id="IPR036736">
    <property type="entry name" value="ACP-like_sf"/>
</dbReference>
<dbReference type="PROSITE" id="PS50075">
    <property type="entry name" value="CARRIER"/>
    <property type="match status" value="1"/>
</dbReference>
<name>A0A4S4ASW9_9RHOO</name>
<dbReference type="OrthoDB" id="3392378at2"/>
<sequence length="84" mass="9491">MQTRDDVFAVLRDALIELFELEPERITPAANLYTDLEIDSIDAIDLIDHIKRETGHKLAADDFRAVRTVQDVVDAVWQKIGSAP</sequence>
<dbReference type="Proteomes" id="UP000307956">
    <property type="component" value="Unassembled WGS sequence"/>
</dbReference>